<evidence type="ECO:0000256" key="10">
    <source>
        <dbReference type="ARBA" id="ARBA00023136"/>
    </source>
</evidence>
<dbReference type="EMBL" id="JACHVC010000012">
    <property type="protein sequence ID" value="MBC2607231.1"/>
    <property type="molecule type" value="Genomic_DNA"/>
</dbReference>
<accession>A0A7X1B7X9</accession>
<evidence type="ECO:0000256" key="6">
    <source>
        <dbReference type="ARBA" id="ARBA00022692"/>
    </source>
</evidence>
<keyword evidence="9" id="KW-0625">Polysaccharide transport</keyword>
<feature type="transmembrane region" description="Helical" evidence="11">
    <location>
        <begin position="149"/>
        <end position="172"/>
    </location>
</feature>
<keyword evidence="4 11" id="KW-1003">Cell membrane</keyword>
<comment type="subcellular location">
    <subcellularLocation>
        <location evidence="1 11">Cell membrane</location>
        <topology evidence="1 11">Multi-pass membrane protein</topology>
    </subcellularLocation>
</comment>
<dbReference type="GO" id="GO:0015774">
    <property type="term" value="P:polysaccharide transport"/>
    <property type="evidence" value="ECO:0007669"/>
    <property type="project" value="UniProtKB-KW"/>
</dbReference>
<dbReference type="AlphaFoldDB" id="A0A7X1B7X9"/>
<keyword evidence="7" id="KW-0972">Capsule biogenesis/degradation</keyword>
<proteinExistence type="inferred from homology"/>
<comment type="similarity">
    <text evidence="2 11">Belongs to the ABC-2 integral membrane protein family.</text>
</comment>
<dbReference type="RefSeq" id="WP_185661085.1">
    <property type="nucleotide sequence ID" value="NZ_CAWPOO010000012.1"/>
</dbReference>
<dbReference type="GO" id="GO:0015920">
    <property type="term" value="P:lipopolysaccharide transport"/>
    <property type="evidence" value="ECO:0007669"/>
    <property type="project" value="TreeGrafter"/>
</dbReference>
<dbReference type="Pfam" id="PF01061">
    <property type="entry name" value="ABC2_membrane"/>
    <property type="match status" value="1"/>
</dbReference>
<organism evidence="13 14">
    <name type="scientific">Pelagicoccus albus</name>
    <dbReference type="NCBI Taxonomy" id="415222"/>
    <lineage>
        <taxon>Bacteria</taxon>
        <taxon>Pseudomonadati</taxon>
        <taxon>Verrucomicrobiota</taxon>
        <taxon>Opitutia</taxon>
        <taxon>Puniceicoccales</taxon>
        <taxon>Pelagicoccaceae</taxon>
        <taxon>Pelagicoccus</taxon>
    </lineage>
</organism>
<evidence type="ECO:0000256" key="7">
    <source>
        <dbReference type="ARBA" id="ARBA00022903"/>
    </source>
</evidence>
<protein>
    <recommendedName>
        <fullName evidence="11">Transport permease protein</fullName>
    </recommendedName>
</protein>
<keyword evidence="6 11" id="KW-0812">Transmembrane</keyword>
<dbReference type="InterPro" id="IPR000412">
    <property type="entry name" value="ABC_2_transport"/>
</dbReference>
<dbReference type="Proteomes" id="UP000526501">
    <property type="component" value="Unassembled WGS sequence"/>
</dbReference>
<feature type="domain" description="ABC transmembrane type-2" evidence="12">
    <location>
        <begin position="39"/>
        <end position="262"/>
    </location>
</feature>
<feature type="transmembrane region" description="Helical" evidence="11">
    <location>
        <begin position="241"/>
        <end position="259"/>
    </location>
</feature>
<gene>
    <name evidence="13" type="ORF">H5P27_14350</name>
</gene>
<evidence type="ECO:0000256" key="8">
    <source>
        <dbReference type="ARBA" id="ARBA00022989"/>
    </source>
</evidence>
<feature type="transmembrane region" description="Helical" evidence="11">
    <location>
        <begin position="75"/>
        <end position="97"/>
    </location>
</feature>
<evidence type="ECO:0000256" key="11">
    <source>
        <dbReference type="RuleBase" id="RU361157"/>
    </source>
</evidence>
<dbReference type="PRINTS" id="PR00164">
    <property type="entry name" value="ABC2TRNSPORT"/>
</dbReference>
<comment type="caution">
    <text evidence="13">The sequence shown here is derived from an EMBL/GenBank/DDBJ whole genome shotgun (WGS) entry which is preliminary data.</text>
</comment>
<evidence type="ECO:0000256" key="5">
    <source>
        <dbReference type="ARBA" id="ARBA00022597"/>
    </source>
</evidence>
<feature type="transmembrane region" description="Helical" evidence="11">
    <location>
        <begin position="38"/>
        <end position="63"/>
    </location>
</feature>
<feature type="transmembrane region" description="Helical" evidence="11">
    <location>
        <begin position="118"/>
        <end position="143"/>
    </location>
</feature>
<sequence>MTKFITATSKTVGTIFSHRHLISQLALRNIQMQYRGSYLGVLWTLLTPLMMLGIYSFVFGYVFGGSFNNETPLEHALGIFVGLAIHNFFAETIVITPTIVESNATFVKKVVFPLETLIIARLMASLLTLAIKSILILIAALILGKTLSWNYLGVIAFLPIIFMTATGVGMLFSSIGVFIKDLGNASQFMSMALLFGSAIFYPMDKIPTGAWAFLKFNPLIYMVDGARNVVIWNRPIALENYYTPAIVGLAIFMTGNFVFQKLRPSFSDYL</sequence>
<evidence type="ECO:0000256" key="3">
    <source>
        <dbReference type="ARBA" id="ARBA00022448"/>
    </source>
</evidence>
<dbReference type="InterPro" id="IPR047817">
    <property type="entry name" value="ABC2_TM_bact-type"/>
</dbReference>
<dbReference type="PANTHER" id="PTHR30413:SF10">
    <property type="entry name" value="CAPSULE POLYSACCHARIDE EXPORT INNER-MEMBRANE PROTEIN CTRC"/>
    <property type="match status" value="1"/>
</dbReference>
<keyword evidence="3 11" id="KW-0813">Transport</keyword>
<keyword evidence="8 11" id="KW-1133">Transmembrane helix</keyword>
<evidence type="ECO:0000256" key="9">
    <source>
        <dbReference type="ARBA" id="ARBA00023047"/>
    </source>
</evidence>
<dbReference type="GO" id="GO:0140359">
    <property type="term" value="F:ABC-type transporter activity"/>
    <property type="evidence" value="ECO:0007669"/>
    <property type="project" value="InterPro"/>
</dbReference>
<feature type="transmembrane region" description="Helical" evidence="11">
    <location>
        <begin position="184"/>
        <end position="203"/>
    </location>
</feature>
<evidence type="ECO:0000256" key="2">
    <source>
        <dbReference type="ARBA" id="ARBA00007783"/>
    </source>
</evidence>
<evidence type="ECO:0000256" key="4">
    <source>
        <dbReference type="ARBA" id="ARBA00022475"/>
    </source>
</evidence>
<dbReference type="InterPro" id="IPR013525">
    <property type="entry name" value="ABC2_TM"/>
</dbReference>
<evidence type="ECO:0000313" key="14">
    <source>
        <dbReference type="Proteomes" id="UP000526501"/>
    </source>
</evidence>
<name>A0A7X1B7X9_9BACT</name>
<evidence type="ECO:0000259" key="12">
    <source>
        <dbReference type="PROSITE" id="PS51012"/>
    </source>
</evidence>
<keyword evidence="10 11" id="KW-0472">Membrane</keyword>
<keyword evidence="5" id="KW-0762">Sugar transport</keyword>
<dbReference type="PROSITE" id="PS51012">
    <property type="entry name" value="ABC_TM2"/>
    <property type="match status" value="1"/>
</dbReference>
<reference evidence="13 14" key="1">
    <citation type="submission" date="2020-07" db="EMBL/GenBank/DDBJ databases">
        <authorList>
            <person name="Feng X."/>
        </authorList>
    </citation>
    <scope>NUCLEOTIDE SEQUENCE [LARGE SCALE GENOMIC DNA]</scope>
    <source>
        <strain evidence="13 14">JCM23202</strain>
    </source>
</reference>
<dbReference type="GO" id="GO:0043190">
    <property type="term" value="C:ATP-binding cassette (ABC) transporter complex"/>
    <property type="evidence" value="ECO:0007669"/>
    <property type="project" value="InterPro"/>
</dbReference>
<keyword evidence="14" id="KW-1185">Reference proteome</keyword>
<dbReference type="PIRSF" id="PIRSF006648">
    <property type="entry name" value="DrrB"/>
    <property type="match status" value="1"/>
</dbReference>
<evidence type="ECO:0000256" key="1">
    <source>
        <dbReference type="ARBA" id="ARBA00004651"/>
    </source>
</evidence>
<evidence type="ECO:0000313" key="13">
    <source>
        <dbReference type="EMBL" id="MBC2607231.1"/>
    </source>
</evidence>
<dbReference type="PANTHER" id="PTHR30413">
    <property type="entry name" value="INNER MEMBRANE TRANSPORT PERMEASE"/>
    <property type="match status" value="1"/>
</dbReference>